<feature type="active site" description="Proton acceptor" evidence="1">
    <location>
        <position position="183"/>
    </location>
</feature>
<dbReference type="Pfam" id="PF01041">
    <property type="entry name" value="DegT_DnrJ_EryC1"/>
    <property type="match status" value="1"/>
</dbReference>
<proteinExistence type="inferred from homology"/>
<gene>
    <name evidence="4" type="primary">rffA</name>
    <name evidence="4" type="synonym">fcnA</name>
    <name evidence="4" type="synonym">wecE</name>
    <name evidence="4" type="ORF">ABWT76_003523</name>
</gene>
<dbReference type="GO" id="GO:0030170">
    <property type="term" value="F:pyridoxal phosphate binding"/>
    <property type="evidence" value="ECO:0007669"/>
    <property type="project" value="TreeGrafter"/>
</dbReference>
<reference evidence="4" key="1">
    <citation type="submission" date="2024-07" db="EMBL/GenBank/DDBJ databases">
        <authorList>
            <person name="Kim Y.J."/>
            <person name="Jeong J.Y."/>
        </authorList>
    </citation>
    <scope>NUCLEOTIDE SEQUENCE</scope>
    <source>
        <strain evidence="4">GIHE-MW2</strain>
    </source>
</reference>
<protein>
    <submittedName>
        <fullName evidence="4">dTDP-4-amino-4,6-dideoxygalactose transaminase</fullName>
        <ecNumber evidence="4">2.6.1.59</ecNumber>
    </submittedName>
</protein>
<dbReference type="RefSeq" id="WP_354634696.1">
    <property type="nucleotide sequence ID" value="NZ_CP159837.1"/>
</dbReference>
<evidence type="ECO:0000256" key="1">
    <source>
        <dbReference type="PIRSR" id="PIRSR000390-1"/>
    </source>
</evidence>
<dbReference type="Gene3D" id="3.40.640.10">
    <property type="entry name" value="Type I PLP-dependent aspartate aminotransferase-like (Major domain)"/>
    <property type="match status" value="1"/>
</dbReference>
<feature type="modified residue" description="N6-(pyridoxal phosphate)lysine" evidence="2">
    <location>
        <position position="183"/>
    </location>
</feature>
<evidence type="ECO:0000256" key="2">
    <source>
        <dbReference type="PIRSR" id="PIRSR000390-2"/>
    </source>
</evidence>
<dbReference type="EC" id="2.6.1.59" evidence="4"/>
<dbReference type="InterPro" id="IPR012749">
    <property type="entry name" value="WecE-like"/>
</dbReference>
<keyword evidence="4" id="KW-0808">Transferase</keyword>
<dbReference type="NCBIfam" id="TIGR02379">
    <property type="entry name" value="ECA_wecE"/>
    <property type="match status" value="1"/>
</dbReference>
<dbReference type="PANTHER" id="PTHR30244">
    <property type="entry name" value="TRANSAMINASE"/>
    <property type="match status" value="1"/>
</dbReference>
<organism evidence="4">
    <name type="scientific">Planktothricoides raciborskii GIHE-MW2</name>
    <dbReference type="NCBI Taxonomy" id="2792601"/>
    <lineage>
        <taxon>Bacteria</taxon>
        <taxon>Bacillati</taxon>
        <taxon>Cyanobacteriota</taxon>
        <taxon>Cyanophyceae</taxon>
        <taxon>Oscillatoriophycideae</taxon>
        <taxon>Oscillatoriales</taxon>
        <taxon>Oscillatoriaceae</taxon>
        <taxon>Planktothricoides</taxon>
    </lineage>
</organism>
<name>A0AAU8J6Y8_9CYAN</name>
<dbReference type="FunFam" id="3.40.640.10:FF:000037">
    <property type="entry name" value="dTDP-4-amino-4,6-dideoxygalactose transaminase"/>
    <property type="match status" value="1"/>
</dbReference>
<dbReference type="NCBIfam" id="NF008687">
    <property type="entry name" value="PRK11706.1"/>
    <property type="match status" value="1"/>
</dbReference>
<dbReference type="PANTHER" id="PTHR30244:SF34">
    <property type="entry name" value="DTDP-4-AMINO-4,6-DIDEOXYGALACTOSE TRANSAMINASE"/>
    <property type="match status" value="1"/>
</dbReference>
<dbReference type="EMBL" id="CP159837">
    <property type="protein sequence ID" value="XCM34880.1"/>
    <property type="molecule type" value="Genomic_DNA"/>
</dbReference>
<evidence type="ECO:0000313" key="4">
    <source>
        <dbReference type="EMBL" id="XCM34880.1"/>
    </source>
</evidence>
<dbReference type="GO" id="GO:0019180">
    <property type="term" value="F:dTDP-4-amino-4,6-dideoxygalactose transaminase activity"/>
    <property type="evidence" value="ECO:0007669"/>
    <property type="project" value="UniProtKB-EC"/>
</dbReference>
<dbReference type="AlphaFoldDB" id="A0AAU8J6Y8"/>
<dbReference type="PIRSF" id="PIRSF000390">
    <property type="entry name" value="PLP_StrS"/>
    <property type="match status" value="1"/>
</dbReference>
<dbReference type="InterPro" id="IPR000653">
    <property type="entry name" value="DegT/StrS_aminotransferase"/>
</dbReference>
<dbReference type="SUPFAM" id="SSF53383">
    <property type="entry name" value="PLP-dependent transferases"/>
    <property type="match status" value="1"/>
</dbReference>
<accession>A0AAU8J6Y8</accession>
<keyword evidence="4" id="KW-0032">Aminotransferase</keyword>
<evidence type="ECO:0000256" key="3">
    <source>
        <dbReference type="RuleBase" id="RU004508"/>
    </source>
</evidence>
<dbReference type="InterPro" id="IPR015421">
    <property type="entry name" value="PyrdxlP-dep_Trfase_major"/>
</dbReference>
<comment type="similarity">
    <text evidence="3">Belongs to the DegT/DnrJ/EryC1 family.</text>
</comment>
<dbReference type="GO" id="GO:0000271">
    <property type="term" value="P:polysaccharide biosynthetic process"/>
    <property type="evidence" value="ECO:0007669"/>
    <property type="project" value="TreeGrafter"/>
</dbReference>
<keyword evidence="2 3" id="KW-0663">Pyridoxal phosphate</keyword>
<dbReference type="CDD" id="cd00616">
    <property type="entry name" value="AHBA_syn"/>
    <property type="match status" value="1"/>
</dbReference>
<dbReference type="InterPro" id="IPR015424">
    <property type="entry name" value="PyrdxlP-dep_Trfase"/>
</dbReference>
<sequence length="375" mass="41947">MYKIPFNKPYMTGKELWYISQAHHAGQLAGDGNFTKKCHQWLEHQTNCHKALLTHSCTAALEMSAILADLEPGDEVIMPSYTFVSTANAFVLRGAVPVFVDIRPDTQNLDETLVAAAITNRTRAIIPVHYAGVGCEMDTLQEIAQKNQLLLIEDAAQGLMASYKGKPLGSFGDLGCFSFHETKNIIAGEGGALIINNPYLIEQAEIIREKGTNRSKFFRGQVDKYTWIEKGSSYLPGELIAAFLYAQLEEAQAIINTRLKLWDYYHQLLEPLEQAGKLRRPIIPPHCQHNGHMYYIILSDLQTRTNLIASLQEQGINSVFHYVPLHSSPAGQHYGRAGSDMDNTNRISECLLRLPLFPELGLASIEKIVNCIKDF</sequence>